<dbReference type="EMBL" id="LAZR01018984">
    <property type="protein sequence ID" value="KKL94214.1"/>
    <property type="molecule type" value="Genomic_DNA"/>
</dbReference>
<evidence type="ECO:0000313" key="2">
    <source>
        <dbReference type="EMBL" id="KKL94214.1"/>
    </source>
</evidence>
<sequence>MGAGEERTQHDKHGPVERRQYDGEYYNQKGKVMRMSEAYPSKYLKAQDLKGQRVMVTISHVTMEDIGDESKSESKPVVFFQGKDKGMVLNKTNAAQISFMYGDESDSWCDKKIELFTMMVAFQGQQVPAIRIAPPPNVPMTGQPMP</sequence>
<dbReference type="AlphaFoldDB" id="A0A0F9G615"/>
<evidence type="ECO:0000256" key="1">
    <source>
        <dbReference type="SAM" id="MobiDB-lite"/>
    </source>
</evidence>
<protein>
    <submittedName>
        <fullName evidence="2">Uncharacterized protein</fullName>
    </submittedName>
</protein>
<proteinExistence type="predicted"/>
<organism evidence="2">
    <name type="scientific">marine sediment metagenome</name>
    <dbReference type="NCBI Taxonomy" id="412755"/>
    <lineage>
        <taxon>unclassified sequences</taxon>
        <taxon>metagenomes</taxon>
        <taxon>ecological metagenomes</taxon>
    </lineage>
</organism>
<reference evidence="2" key="1">
    <citation type="journal article" date="2015" name="Nature">
        <title>Complex archaea that bridge the gap between prokaryotes and eukaryotes.</title>
        <authorList>
            <person name="Spang A."/>
            <person name="Saw J.H."/>
            <person name="Jorgensen S.L."/>
            <person name="Zaremba-Niedzwiedzka K."/>
            <person name="Martijn J."/>
            <person name="Lind A.E."/>
            <person name="van Eijk R."/>
            <person name="Schleper C."/>
            <person name="Guy L."/>
            <person name="Ettema T.J."/>
        </authorList>
    </citation>
    <scope>NUCLEOTIDE SEQUENCE</scope>
</reference>
<comment type="caution">
    <text evidence="2">The sequence shown here is derived from an EMBL/GenBank/DDBJ whole genome shotgun (WGS) entry which is preliminary data.</text>
</comment>
<gene>
    <name evidence="2" type="ORF">LCGC14_1866940</name>
</gene>
<feature type="region of interest" description="Disordered" evidence="1">
    <location>
        <begin position="1"/>
        <end position="20"/>
    </location>
</feature>
<accession>A0A0F9G615</accession>
<name>A0A0F9G615_9ZZZZ</name>
<feature type="non-terminal residue" evidence="2">
    <location>
        <position position="146"/>
    </location>
</feature>